<dbReference type="EC" id="2.5.1.61" evidence="5"/>
<dbReference type="PROSITE" id="PS00533">
    <property type="entry name" value="PORPHOBILINOGEN_DEAM"/>
    <property type="match status" value="1"/>
</dbReference>
<evidence type="ECO:0000256" key="10">
    <source>
        <dbReference type="ARBA" id="ARBA00048169"/>
    </source>
</evidence>
<dbReference type="PRINTS" id="PR00151">
    <property type="entry name" value="PORPHBDMNASE"/>
</dbReference>
<evidence type="ECO:0000313" key="13">
    <source>
        <dbReference type="EMBL" id="ETO15352.1"/>
    </source>
</evidence>
<evidence type="ECO:0000313" key="14">
    <source>
        <dbReference type="Proteomes" id="UP000023152"/>
    </source>
</evidence>
<dbReference type="Gene3D" id="3.30.160.40">
    <property type="entry name" value="Porphobilinogen deaminase, C-terminal domain"/>
    <property type="match status" value="1"/>
</dbReference>
<dbReference type="PIRSF" id="PIRSF001438">
    <property type="entry name" value="4pyrrol_synth_OHMeBilane_synth"/>
    <property type="match status" value="1"/>
</dbReference>
<protein>
    <recommendedName>
        <fullName evidence="5">hydroxymethylbilane synthase</fullName>
        <ecNumber evidence="5">2.5.1.61</ecNumber>
    </recommendedName>
    <alternativeName>
        <fullName evidence="9">Hydroxymethylbilane synthase</fullName>
    </alternativeName>
    <alternativeName>
        <fullName evidence="8">Pre-uroporphyrinogen synthase</fullName>
    </alternativeName>
</protein>
<comment type="catalytic activity">
    <reaction evidence="10">
        <text>4 porphobilinogen + H2O = hydroxymethylbilane + 4 NH4(+)</text>
        <dbReference type="Rhea" id="RHEA:13185"/>
        <dbReference type="ChEBI" id="CHEBI:15377"/>
        <dbReference type="ChEBI" id="CHEBI:28938"/>
        <dbReference type="ChEBI" id="CHEBI:57845"/>
        <dbReference type="ChEBI" id="CHEBI:58126"/>
        <dbReference type="EC" id="2.5.1.61"/>
    </reaction>
</comment>
<evidence type="ECO:0000259" key="11">
    <source>
        <dbReference type="Pfam" id="PF01379"/>
    </source>
</evidence>
<dbReference type="PANTHER" id="PTHR11557">
    <property type="entry name" value="PORPHOBILINOGEN DEAMINASE"/>
    <property type="match status" value="1"/>
</dbReference>
<dbReference type="EMBL" id="ASPP01019206">
    <property type="protein sequence ID" value="ETO15352.1"/>
    <property type="molecule type" value="Genomic_DNA"/>
</dbReference>
<reference evidence="13 14" key="1">
    <citation type="journal article" date="2013" name="Curr. Biol.">
        <title>The Genome of the Foraminiferan Reticulomyxa filosa.</title>
        <authorList>
            <person name="Glockner G."/>
            <person name="Hulsmann N."/>
            <person name="Schleicher M."/>
            <person name="Noegel A.A."/>
            <person name="Eichinger L."/>
            <person name="Gallinger C."/>
            <person name="Pawlowski J."/>
            <person name="Sierra R."/>
            <person name="Euteneuer U."/>
            <person name="Pillet L."/>
            <person name="Moustafa A."/>
            <person name="Platzer M."/>
            <person name="Groth M."/>
            <person name="Szafranski K."/>
            <person name="Schliwa M."/>
        </authorList>
    </citation>
    <scope>NUCLEOTIDE SEQUENCE [LARGE SCALE GENOMIC DNA]</scope>
</reference>
<gene>
    <name evidence="13" type="ORF">RFI_22016</name>
</gene>
<dbReference type="Pfam" id="PF03900">
    <property type="entry name" value="Porphobil_deamC"/>
    <property type="match status" value="1"/>
</dbReference>
<dbReference type="SUPFAM" id="SSF53850">
    <property type="entry name" value="Periplasmic binding protein-like II"/>
    <property type="match status" value="1"/>
</dbReference>
<evidence type="ECO:0000256" key="6">
    <source>
        <dbReference type="ARBA" id="ARBA00022679"/>
    </source>
</evidence>
<evidence type="ECO:0000256" key="1">
    <source>
        <dbReference type="ARBA" id="ARBA00001916"/>
    </source>
</evidence>
<dbReference type="InterPro" id="IPR022417">
    <property type="entry name" value="Porphobilin_deaminase_N"/>
</dbReference>
<dbReference type="InterPro" id="IPR022419">
    <property type="entry name" value="Porphobilin_deaminase_cofac_BS"/>
</dbReference>
<comment type="cofactor">
    <cofactor evidence="1">
        <name>dipyrromethane</name>
        <dbReference type="ChEBI" id="CHEBI:60342"/>
    </cofactor>
</comment>
<accession>X6MPJ9</accession>
<evidence type="ECO:0000256" key="8">
    <source>
        <dbReference type="ARBA" id="ARBA00030685"/>
    </source>
</evidence>
<comment type="similarity">
    <text evidence="4">Belongs to the HMBS family.</text>
</comment>
<comment type="pathway">
    <text evidence="3">Porphyrin-containing compound metabolism; protoporphyrin-IX biosynthesis; coproporphyrinogen-III from 5-aminolevulinate: step 2/4.</text>
</comment>
<dbReference type="OMA" id="LWQANHI"/>
<comment type="function">
    <text evidence="2">Tetrapolymerization of the monopyrrole PBG into the hydroxymethylbilane pre-uroporphyrinogen in several discrete steps.</text>
</comment>
<dbReference type="GO" id="GO:0004418">
    <property type="term" value="F:hydroxymethylbilane synthase activity"/>
    <property type="evidence" value="ECO:0007669"/>
    <property type="project" value="UniProtKB-EC"/>
</dbReference>
<dbReference type="GO" id="GO:0006782">
    <property type="term" value="P:protoporphyrinogen IX biosynthetic process"/>
    <property type="evidence" value="ECO:0007669"/>
    <property type="project" value="UniProtKB-UniPathway"/>
</dbReference>
<evidence type="ECO:0000259" key="12">
    <source>
        <dbReference type="Pfam" id="PF03900"/>
    </source>
</evidence>
<dbReference type="NCBIfam" id="TIGR00212">
    <property type="entry name" value="hemC"/>
    <property type="match status" value="1"/>
</dbReference>
<evidence type="ECO:0000256" key="2">
    <source>
        <dbReference type="ARBA" id="ARBA00002869"/>
    </source>
</evidence>
<dbReference type="SUPFAM" id="SSF54782">
    <property type="entry name" value="Porphobilinogen deaminase (hydroxymethylbilane synthase), C-terminal domain"/>
    <property type="match status" value="1"/>
</dbReference>
<feature type="domain" description="Porphobilinogen deaminase N-terminal" evidence="11">
    <location>
        <begin position="7"/>
        <end position="236"/>
    </location>
</feature>
<evidence type="ECO:0000256" key="9">
    <source>
        <dbReference type="ARBA" id="ARBA00033064"/>
    </source>
</evidence>
<dbReference type="OrthoDB" id="564646at2759"/>
<dbReference type="InterPro" id="IPR022418">
    <property type="entry name" value="Porphobilinogen_deaminase_C"/>
</dbReference>
<proteinExistence type="inferred from homology"/>
<keyword evidence="14" id="KW-1185">Reference proteome</keyword>
<dbReference type="Pfam" id="PF01379">
    <property type="entry name" value="Porphobil_deam"/>
    <property type="match status" value="1"/>
</dbReference>
<evidence type="ECO:0000256" key="3">
    <source>
        <dbReference type="ARBA" id="ARBA00004735"/>
    </source>
</evidence>
<evidence type="ECO:0000256" key="5">
    <source>
        <dbReference type="ARBA" id="ARBA00012655"/>
    </source>
</evidence>
<keyword evidence="7" id="KW-0627">Porphyrin biosynthesis</keyword>
<feature type="domain" description="Porphobilinogen deaminase C-terminal" evidence="12">
    <location>
        <begin position="263"/>
        <end position="286"/>
    </location>
</feature>
<comment type="caution">
    <text evidence="13">The sequence shown here is derived from an EMBL/GenBank/DDBJ whole genome shotgun (WGS) entry which is preliminary data.</text>
</comment>
<dbReference type="GO" id="GO:0005737">
    <property type="term" value="C:cytoplasm"/>
    <property type="evidence" value="ECO:0007669"/>
    <property type="project" value="TreeGrafter"/>
</dbReference>
<dbReference type="Proteomes" id="UP000023152">
    <property type="component" value="Unassembled WGS sequence"/>
</dbReference>
<dbReference type="InterPro" id="IPR000860">
    <property type="entry name" value="HemC"/>
</dbReference>
<dbReference type="UniPathway" id="UPA00251">
    <property type="reaction ID" value="UER00319"/>
</dbReference>
<evidence type="ECO:0000256" key="7">
    <source>
        <dbReference type="ARBA" id="ARBA00023244"/>
    </source>
</evidence>
<dbReference type="PANTHER" id="PTHR11557:SF0">
    <property type="entry name" value="PORPHOBILINOGEN DEAMINASE"/>
    <property type="match status" value="1"/>
</dbReference>
<dbReference type="InterPro" id="IPR036803">
    <property type="entry name" value="Porphobilinogen_deaminase_C_sf"/>
</dbReference>
<dbReference type="AlphaFoldDB" id="X6MPJ9"/>
<keyword evidence="6" id="KW-0808">Transferase</keyword>
<dbReference type="FunFam" id="3.40.190.10:FF:000086">
    <property type="entry name" value="Probable porphobilinogen deaminase"/>
    <property type="match status" value="1"/>
</dbReference>
<dbReference type="Gene3D" id="3.40.190.10">
    <property type="entry name" value="Periplasmic binding protein-like II"/>
    <property type="match status" value="2"/>
</dbReference>
<name>X6MPJ9_RETFI</name>
<sequence>MTSVEIIKIGTRESPLAMWQARHAQKLLQEKFPSITFELISRKTQGDKNTELPLSKFSDKGVFTKELDDILLNRQVDCAVHCVKDLPTVLDSRMEIICYLKREAPNDCILIDQAKHKNVTTLSQLPHGSKIGTSSLRRKALLRRFFRAQHPQAENVDDIYSIEEIRGNLGTRLNKLLKEQLFDAIMLAYVGVDRLEWTKRNNENVKDLCVTKLSDIQFPYCVGQGALALVCRSSKWTINSSEQSHDANLQSRFSQLNDIYTQLLCEAERSLLRELEGGCKVPVAVRTYR</sequence>
<evidence type="ECO:0000256" key="4">
    <source>
        <dbReference type="ARBA" id="ARBA00005638"/>
    </source>
</evidence>
<organism evidence="13 14">
    <name type="scientific">Reticulomyxa filosa</name>
    <dbReference type="NCBI Taxonomy" id="46433"/>
    <lineage>
        <taxon>Eukaryota</taxon>
        <taxon>Sar</taxon>
        <taxon>Rhizaria</taxon>
        <taxon>Retaria</taxon>
        <taxon>Foraminifera</taxon>
        <taxon>Monothalamids</taxon>
        <taxon>Reticulomyxidae</taxon>
        <taxon>Reticulomyxa</taxon>
    </lineage>
</organism>